<dbReference type="PATRIC" id="fig|997296.3.peg.1923"/>
<accession>I3E1X5</accession>
<dbReference type="RefSeq" id="WP_003351955.1">
    <property type="nucleotide sequence ID" value="NZ_AFEU01000002.1"/>
</dbReference>
<sequence>MKVLLLAPSKSIHTHKWALFYKNKGIDVKVVTFSDHYSEENAQEVDTYVLPKLLPGKLSYFSSVFSLKKMLKQFKPDIFHAHYVSSYGYIGALANYHPYYVSVWGRDIFQFPRQGSLNRKIVEYTLGKADVICSTSHIMAKETNKYTNKKIFVTPFGVDLNKFRPIEGPKSEERITIGTVKALSDKYGIADLIKAFAKIFETNPNTNLLIVGDGPQRSEYEQLAKDLGISHVATFTGRVPNDRVPEYINQMDIFAVPSTEDSESFGVAAVESMACGVPVVVSNVGGLPEVVLDGKTGFVVPKENHLELARAFSLLIEEPQKRKDMGSAGIEHVKEHYNWIDNANGMLHLYEETLQRGMKS</sequence>
<organism evidence="4 5">
    <name type="scientific">Bacillus methanolicus PB1</name>
    <dbReference type="NCBI Taxonomy" id="997296"/>
    <lineage>
        <taxon>Bacteria</taxon>
        <taxon>Bacillati</taxon>
        <taxon>Bacillota</taxon>
        <taxon>Bacilli</taxon>
        <taxon>Bacillales</taxon>
        <taxon>Bacillaceae</taxon>
        <taxon>Bacillus</taxon>
    </lineage>
</organism>
<dbReference type="SUPFAM" id="SSF53756">
    <property type="entry name" value="UDP-Glycosyltransferase/glycogen phosphorylase"/>
    <property type="match status" value="1"/>
</dbReference>
<reference evidence="4 5" key="1">
    <citation type="journal article" date="2012" name="Appl. Environ. Microbiol.">
        <title>Genome Sequence of Thermotolerant Bacillus methanolicus: Features and Regulation Related to Methylotrophy and Production of L-Lysine and L-Glutamate from Methanol.</title>
        <authorList>
            <person name="Heggeset T.M."/>
            <person name="Krog A."/>
            <person name="Balzer S."/>
            <person name="Wentzel A."/>
            <person name="Ellingsen T.E."/>
            <person name="Brautaset T."/>
        </authorList>
    </citation>
    <scope>NUCLEOTIDE SEQUENCE [LARGE SCALE GENOMIC DNA]</scope>
    <source>
        <strain evidence="4 5">PB1</strain>
    </source>
</reference>
<dbReference type="Proteomes" id="UP000010523">
    <property type="component" value="Unassembled WGS sequence"/>
</dbReference>
<evidence type="ECO:0000259" key="3">
    <source>
        <dbReference type="Pfam" id="PF13477"/>
    </source>
</evidence>
<dbReference type="PANTHER" id="PTHR45947">
    <property type="entry name" value="SULFOQUINOVOSYL TRANSFERASE SQD2"/>
    <property type="match status" value="1"/>
</dbReference>
<keyword evidence="4" id="KW-0808">Transferase</keyword>
<dbReference type="GO" id="GO:0016757">
    <property type="term" value="F:glycosyltransferase activity"/>
    <property type="evidence" value="ECO:0007669"/>
    <property type="project" value="InterPro"/>
</dbReference>
<dbReference type="InterPro" id="IPR050194">
    <property type="entry name" value="Glycosyltransferase_grp1"/>
</dbReference>
<dbReference type="eggNOG" id="COG0438">
    <property type="taxonomic scope" value="Bacteria"/>
</dbReference>
<protein>
    <submittedName>
        <fullName evidence="4">Glycosyl transferase group 1</fullName>
    </submittedName>
</protein>
<evidence type="ECO:0000259" key="2">
    <source>
        <dbReference type="Pfam" id="PF00534"/>
    </source>
</evidence>
<comment type="caution">
    <text evidence="4">The sequence shown here is derived from an EMBL/GenBank/DDBJ whole genome shotgun (WGS) entry which is preliminary data.</text>
</comment>
<name>I3E1X5_BACMT</name>
<gene>
    <name evidence="4" type="ORF">PB1_09052</name>
</gene>
<dbReference type="InterPro" id="IPR001296">
    <property type="entry name" value="Glyco_trans_1"/>
</dbReference>
<dbReference type="OrthoDB" id="158463at2"/>
<dbReference type="InterPro" id="IPR028098">
    <property type="entry name" value="Glyco_trans_4-like_N"/>
</dbReference>
<keyword evidence="5" id="KW-1185">Reference proteome</keyword>
<evidence type="ECO:0000256" key="1">
    <source>
        <dbReference type="ARBA" id="ARBA00009481"/>
    </source>
</evidence>
<evidence type="ECO:0000313" key="5">
    <source>
        <dbReference type="Proteomes" id="UP000010523"/>
    </source>
</evidence>
<dbReference type="Gene3D" id="3.40.50.2000">
    <property type="entry name" value="Glycogen Phosphorylase B"/>
    <property type="match status" value="2"/>
</dbReference>
<dbReference type="EMBL" id="AFEU01000002">
    <property type="protein sequence ID" value="EIJ80496.1"/>
    <property type="molecule type" value="Genomic_DNA"/>
</dbReference>
<comment type="similarity">
    <text evidence="1">Belongs to the glycosyltransferase group 1 family. Glycosyltransferase 4 subfamily.</text>
</comment>
<dbReference type="PANTHER" id="PTHR45947:SF3">
    <property type="entry name" value="SULFOQUINOVOSYL TRANSFERASE SQD2"/>
    <property type="match status" value="1"/>
</dbReference>
<dbReference type="STRING" id="997296.PB1_09052"/>
<dbReference type="AlphaFoldDB" id="I3E1X5"/>
<evidence type="ECO:0000313" key="4">
    <source>
        <dbReference type="EMBL" id="EIJ80496.1"/>
    </source>
</evidence>
<dbReference type="Pfam" id="PF00534">
    <property type="entry name" value="Glycos_transf_1"/>
    <property type="match status" value="1"/>
</dbReference>
<dbReference type="Pfam" id="PF13477">
    <property type="entry name" value="Glyco_trans_4_2"/>
    <property type="match status" value="1"/>
</dbReference>
<feature type="domain" description="Glycosyltransferase subfamily 4-like N-terminal" evidence="3">
    <location>
        <begin position="2"/>
        <end position="136"/>
    </location>
</feature>
<proteinExistence type="inferred from homology"/>
<feature type="domain" description="Glycosyl transferase family 1" evidence="2">
    <location>
        <begin position="169"/>
        <end position="331"/>
    </location>
</feature>